<sequence>MAHSVTVRGVSATELRSSVSTSPGSSDPSDPTEHLRAHRPLRLPQTPSDPSDRLSQDGSVVEQVSVAETGAEGRRGCRAKGHICWKHWSKVQIMKDQQED</sequence>
<proteinExistence type="predicted"/>
<protein>
    <submittedName>
        <fullName evidence="2">Uncharacterized protein</fullName>
    </submittedName>
</protein>
<feature type="compositionally biased region" description="Low complexity" evidence="1">
    <location>
        <begin position="17"/>
        <end position="29"/>
    </location>
</feature>
<dbReference type="EMBL" id="OZ035826">
    <property type="protein sequence ID" value="CAL1604647.1"/>
    <property type="molecule type" value="Genomic_DNA"/>
</dbReference>
<accession>A0AAV2LVC6</accession>
<reference evidence="2 3" key="1">
    <citation type="submission" date="2024-04" db="EMBL/GenBank/DDBJ databases">
        <authorList>
            <person name="Waldvogel A.-M."/>
            <person name="Schoenle A."/>
        </authorList>
    </citation>
    <scope>NUCLEOTIDE SEQUENCE [LARGE SCALE GENOMIC DNA]</scope>
</reference>
<feature type="region of interest" description="Disordered" evidence="1">
    <location>
        <begin position="1"/>
        <end position="61"/>
    </location>
</feature>
<evidence type="ECO:0000256" key="1">
    <source>
        <dbReference type="SAM" id="MobiDB-lite"/>
    </source>
</evidence>
<dbReference type="AlphaFoldDB" id="A0AAV2LVC6"/>
<organism evidence="2 3">
    <name type="scientific">Knipowitschia caucasica</name>
    <name type="common">Caucasian dwarf goby</name>
    <name type="synonym">Pomatoschistus caucasicus</name>
    <dbReference type="NCBI Taxonomy" id="637954"/>
    <lineage>
        <taxon>Eukaryota</taxon>
        <taxon>Metazoa</taxon>
        <taxon>Chordata</taxon>
        <taxon>Craniata</taxon>
        <taxon>Vertebrata</taxon>
        <taxon>Euteleostomi</taxon>
        <taxon>Actinopterygii</taxon>
        <taxon>Neopterygii</taxon>
        <taxon>Teleostei</taxon>
        <taxon>Neoteleostei</taxon>
        <taxon>Acanthomorphata</taxon>
        <taxon>Gobiaria</taxon>
        <taxon>Gobiiformes</taxon>
        <taxon>Gobioidei</taxon>
        <taxon>Gobiidae</taxon>
        <taxon>Gobiinae</taxon>
        <taxon>Knipowitschia</taxon>
    </lineage>
</organism>
<name>A0AAV2LVC6_KNICA</name>
<evidence type="ECO:0000313" key="3">
    <source>
        <dbReference type="Proteomes" id="UP001497482"/>
    </source>
</evidence>
<evidence type="ECO:0000313" key="2">
    <source>
        <dbReference type="EMBL" id="CAL1604647.1"/>
    </source>
</evidence>
<gene>
    <name evidence="2" type="ORF">KC01_LOCUS32122</name>
</gene>
<dbReference type="Proteomes" id="UP001497482">
    <property type="component" value="Chromosome 4"/>
</dbReference>
<keyword evidence="3" id="KW-1185">Reference proteome</keyword>